<feature type="compositionally biased region" description="Basic and acidic residues" evidence="8">
    <location>
        <begin position="425"/>
        <end position="439"/>
    </location>
</feature>
<evidence type="ECO:0000256" key="2">
    <source>
        <dbReference type="ARBA" id="ARBA00007497"/>
    </source>
</evidence>
<feature type="compositionally biased region" description="Basic and acidic residues" evidence="8">
    <location>
        <begin position="155"/>
        <end position="164"/>
    </location>
</feature>
<feature type="compositionally biased region" description="Basic and acidic residues" evidence="8">
    <location>
        <begin position="527"/>
        <end position="540"/>
    </location>
</feature>
<accession>A0A843UPI1</accession>
<keyword evidence="4 7" id="KW-0863">Zinc-finger</keyword>
<organism evidence="10 11">
    <name type="scientific">Colocasia esculenta</name>
    <name type="common">Wild taro</name>
    <name type="synonym">Arum esculentum</name>
    <dbReference type="NCBI Taxonomy" id="4460"/>
    <lineage>
        <taxon>Eukaryota</taxon>
        <taxon>Viridiplantae</taxon>
        <taxon>Streptophyta</taxon>
        <taxon>Embryophyta</taxon>
        <taxon>Tracheophyta</taxon>
        <taxon>Spermatophyta</taxon>
        <taxon>Magnoliopsida</taxon>
        <taxon>Liliopsida</taxon>
        <taxon>Araceae</taxon>
        <taxon>Aroideae</taxon>
        <taxon>Colocasieae</taxon>
        <taxon>Colocasia</taxon>
    </lineage>
</organism>
<comment type="caution">
    <text evidence="10">The sequence shown here is derived from an EMBL/GenBank/DDBJ whole genome shotgun (WGS) entry which is preliminary data.</text>
</comment>
<dbReference type="InterPro" id="IPR052115">
    <property type="entry name" value="NEXT_complex_subunit_ZCCHC8"/>
</dbReference>
<reference evidence="10" key="1">
    <citation type="submission" date="2017-07" db="EMBL/GenBank/DDBJ databases">
        <title>Taro Niue Genome Assembly and Annotation.</title>
        <authorList>
            <person name="Atibalentja N."/>
            <person name="Keating K."/>
            <person name="Fields C.J."/>
        </authorList>
    </citation>
    <scope>NUCLEOTIDE SEQUENCE</scope>
    <source>
        <strain evidence="10">Niue_2</strain>
        <tissue evidence="10">Leaf</tissue>
    </source>
</reference>
<feature type="region of interest" description="Disordered" evidence="8">
    <location>
        <begin position="141"/>
        <end position="164"/>
    </location>
</feature>
<dbReference type="PANTHER" id="PTHR13316:SF0">
    <property type="entry name" value="ZINC FINGER CCHC DOMAIN-CONTAINING PROTEIN 8"/>
    <property type="match status" value="1"/>
</dbReference>
<dbReference type="Proteomes" id="UP000652761">
    <property type="component" value="Unassembled WGS sequence"/>
</dbReference>
<dbReference type="PROSITE" id="PS50158">
    <property type="entry name" value="ZF_CCHC"/>
    <property type="match status" value="1"/>
</dbReference>
<evidence type="ECO:0000256" key="8">
    <source>
        <dbReference type="SAM" id="MobiDB-lite"/>
    </source>
</evidence>
<name>A0A843UPI1_COLES</name>
<protein>
    <recommendedName>
        <fullName evidence="9">CCHC-type domain-containing protein</fullName>
    </recommendedName>
</protein>
<evidence type="ECO:0000256" key="1">
    <source>
        <dbReference type="ARBA" id="ARBA00004642"/>
    </source>
</evidence>
<evidence type="ECO:0000313" key="10">
    <source>
        <dbReference type="EMBL" id="MQL82833.1"/>
    </source>
</evidence>
<evidence type="ECO:0000256" key="6">
    <source>
        <dbReference type="ARBA" id="ARBA00023242"/>
    </source>
</evidence>
<dbReference type="OrthoDB" id="8026949at2759"/>
<proteinExistence type="inferred from homology"/>
<comment type="subcellular location">
    <subcellularLocation>
        <location evidence="1">Nucleus</location>
        <location evidence="1">Nucleoplasm</location>
    </subcellularLocation>
</comment>
<dbReference type="Pfam" id="PF04046">
    <property type="entry name" value="PSP"/>
    <property type="match status" value="1"/>
</dbReference>
<feature type="domain" description="CCHC-type" evidence="9">
    <location>
        <begin position="302"/>
        <end position="318"/>
    </location>
</feature>
<dbReference type="GO" id="GO:0005654">
    <property type="term" value="C:nucleoplasm"/>
    <property type="evidence" value="ECO:0007669"/>
    <property type="project" value="UniProtKB-SubCell"/>
</dbReference>
<comment type="similarity">
    <text evidence="2">Belongs to the ZCCHC8 family.</text>
</comment>
<feature type="region of interest" description="Disordered" evidence="8">
    <location>
        <begin position="460"/>
        <end position="576"/>
    </location>
</feature>
<keyword evidence="6" id="KW-0539">Nucleus</keyword>
<evidence type="ECO:0000256" key="3">
    <source>
        <dbReference type="ARBA" id="ARBA00022723"/>
    </source>
</evidence>
<keyword evidence="3" id="KW-0479">Metal-binding</keyword>
<dbReference type="InterPro" id="IPR036875">
    <property type="entry name" value="Znf_CCHC_sf"/>
</dbReference>
<dbReference type="SUPFAM" id="SSF57756">
    <property type="entry name" value="Retrovirus zinc finger-like domains"/>
    <property type="match status" value="1"/>
</dbReference>
<dbReference type="AlphaFoldDB" id="A0A843UPI1"/>
<feature type="region of interest" description="Disordered" evidence="8">
    <location>
        <begin position="1"/>
        <end position="22"/>
    </location>
</feature>
<dbReference type="EMBL" id="NMUH01000655">
    <property type="protein sequence ID" value="MQL82833.1"/>
    <property type="molecule type" value="Genomic_DNA"/>
</dbReference>
<dbReference type="InterPro" id="IPR006568">
    <property type="entry name" value="PSP_pro-rich"/>
</dbReference>
<feature type="compositionally biased region" description="Basic residues" evidence="8">
    <location>
        <begin position="1"/>
        <end position="16"/>
    </location>
</feature>
<keyword evidence="5" id="KW-0862">Zinc</keyword>
<evidence type="ECO:0000256" key="5">
    <source>
        <dbReference type="ARBA" id="ARBA00022833"/>
    </source>
</evidence>
<feature type="compositionally biased region" description="Basic and acidic residues" evidence="8">
    <location>
        <begin position="491"/>
        <end position="502"/>
    </location>
</feature>
<feature type="region of interest" description="Disordered" evidence="8">
    <location>
        <begin position="415"/>
        <end position="446"/>
    </location>
</feature>
<keyword evidence="11" id="KW-1185">Reference proteome</keyword>
<evidence type="ECO:0000256" key="7">
    <source>
        <dbReference type="PROSITE-ProRule" id="PRU00047"/>
    </source>
</evidence>
<dbReference type="SMART" id="SM00581">
    <property type="entry name" value="PSP"/>
    <property type="match status" value="1"/>
</dbReference>
<feature type="compositionally biased region" description="Low complexity" evidence="8">
    <location>
        <begin position="461"/>
        <end position="474"/>
    </location>
</feature>
<sequence length="607" mass="67863">MAQQAHRRKRRRPNTKRRPEASLLGDKIHTVEVAGGPSVPRAGRLRSPPFSAPASCFCRCLQLSNVLPRFRPLLVLRRFLLLKATGRGFKFRAWVAECAPYLGAEVLNSSSVVMVSEDFIDLGSDTVNEATELYIDNQTLQSIEHPDEANPDSDNLEKVEQHGRENDQQVVQSVLHDDDLIHQSVLQGSAELTECVTVVESVNIVGTGNKENGCTEFTAVKDHVSLKEELEHGEETYFPALYVGRDKSATVSFRVDKRARKEESDYIDSDLVPLYDRGYALGLTSSSRSTNSERVEPLEASRCFNCGSYSHSLKECPKPRDSVAISHARKQHSSKRNSISGSRNSTRYYQSSSGKYDDLKAGVLGAELRKCLGIGELDPPPWLHRMRELGYPPGYLDLEEDEDQPSGLTIYADEETGAEYEEGELPEKGEAEPPEKKMTVEFPGVNAPVPENADLRLWAASPSFPSSSDSFNSRSQHRSTHSETQRGNFPDPRHSWDYRENDLPGSDYGLGSSAPSHSPGYSPYDYRSPDLRRSLSDRGRGFAYHDGSPGHVLESSSPYTSGHSLSSAERHSRSFTTDHRAFESHYSASADDSLWKDRYSHRHHQRR</sequence>
<feature type="compositionally biased region" description="Polar residues" evidence="8">
    <location>
        <begin position="554"/>
        <end position="567"/>
    </location>
</feature>
<dbReference type="GO" id="GO:0003723">
    <property type="term" value="F:RNA binding"/>
    <property type="evidence" value="ECO:0007669"/>
    <property type="project" value="TreeGrafter"/>
</dbReference>
<evidence type="ECO:0000256" key="4">
    <source>
        <dbReference type="ARBA" id="ARBA00022771"/>
    </source>
</evidence>
<dbReference type="GO" id="GO:0008270">
    <property type="term" value="F:zinc ion binding"/>
    <property type="evidence" value="ECO:0007669"/>
    <property type="project" value="UniProtKB-KW"/>
</dbReference>
<feature type="compositionally biased region" description="Acidic residues" evidence="8">
    <location>
        <begin position="415"/>
        <end position="424"/>
    </location>
</feature>
<evidence type="ECO:0000259" key="9">
    <source>
        <dbReference type="PROSITE" id="PS50158"/>
    </source>
</evidence>
<feature type="region of interest" description="Disordered" evidence="8">
    <location>
        <begin position="320"/>
        <end position="352"/>
    </location>
</feature>
<dbReference type="InterPro" id="IPR001878">
    <property type="entry name" value="Znf_CCHC"/>
</dbReference>
<gene>
    <name evidence="10" type="ORF">Taro_015303</name>
</gene>
<evidence type="ECO:0000313" key="11">
    <source>
        <dbReference type="Proteomes" id="UP000652761"/>
    </source>
</evidence>
<dbReference type="PANTHER" id="PTHR13316">
    <property type="entry name" value="ZINC FINGER, CCHC DOMAIN CONTAINING 8"/>
    <property type="match status" value="1"/>
</dbReference>
<feature type="compositionally biased region" description="Polar residues" evidence="8">
    <location>
        <begin position="336"/>
        <end position="352"/>
    </location>
</feature>
<dbReference type="GO" id="GO:0071013">
    <property type="term" value="C:catalytic step 2 spliceosome"/>
    <property type="evidence" value="ECO:0007669"/>
    <property type="project" value="TreeGrafter"/>
</dbReference>